<protein>
    <submittedName>
        <fullName evidence="1">Uncharacterized protein</fullName>
    </submittedName>
</protein>
<reference evidence="1 2" key="1">
    <citation type="submission" date="2018-06" db="EMBL/GenBank/DDBJ databases">
        <title>Comparative genomics reveals the genomic features of Rhizophagus irregularis, R. cerebriforme, R. diaphanum and Gigaspora rosea, and their symbiotic lifestyle signature.</title>
        <authorList>
            <person name="Morin E."/>
            <person name="San Clemente H."/>
            <person name="Chen E.C.H."/>
            <person name="De La Providencia I."/>
            <person name="Hainaut M."/>
            <person name="Kuo A."/>
            <person name="Kohler A."/>
            <person name="Murat C."/>
            <person name="Tang N."/>
            <person name="Roy S."/>
            <person name="Loubradou J."/>
            <person name="Henrissat B."/>
            <person name="Grigoriev I.V."/>
            <person name="Corradi N."/>
            <person name="Roux C."/>
            <person name="Martin F.M."/>
        </authorList>
    </citation>
    <scope>NUCLEOTIDE SEQUENCE [LARGE SCALE GENOMIC DNA]</scope>
    <source>
        <strain evidence="1 2">DAOM 194757</strain>
    </source>
</reference>
<evidence type="ECO:0000313" key="1">
    <source>
        <dbReference type="EMBL" id="RIB25523.1"/>
    </source>
</evidence>
<organism evidence="1 2">
    <name type="scientific">Gigaspora rosea</name>
    <dbReference type="NCBI Taxonomy" id="44941"/>
    <lineage>
        <taxon>Eukaryota</taxon>
        <taxon>Fungi</taxon>
        <taxon>Fungi incertae sedis</taxon>
        <taxon>Mucoromycota</taxon>
        <taxon>Glomeromycotina</taxon>
        <taxon>Glomeromycetes</taxon>
        <taxon>Diversisporales</taxon>
        <taxon>Gigasporaceae</taxon>
        <taxon>Gigaspora</taxon>
    </lineage>
</organism>
<dbReference type="Proteomes" id="UP000266673">
    <property type="component" value="Unassembled WGS sequence"/>
</dbReference>
<proteinExistence type="predicted"/>
<sequence>MQMAKRLTQKRALSSIIIMCWPCPYFTFTSSEWRQVLNSNPYKITQPILTDSLLTGLYKATNDFSLGLNYNLILNNDGELGEKASRIFNYIEYAPYNLELNKSVSGKQRPDFSCVVDDIAILNSEIKPSGFTQLKKNQDFVKVHIKGKTSINKLLEKGGPNQSVAFLNMGDNIESFVIDLAYDSVYRSWPCLKNKLAIDKGSFPLIVLTFSHFILMEQYVSKIVNDYEDRENRPLSEQTEKLKFIRRMPTTAQFKLLLKQ</sequence>
<evidence type="ECO:0000313" key="2">
    <source>
        <dbReference type="Proteomes" id="UP000266673"/>
    </source>
</evidence>
<dbReference type="OrthoDB" id="2439449at2759"/>
<comment type="caution">
    <text evidence="1">The sequence shown here is derived from an EMBL/GenBank/DDBJ whole genome shotgun (WGS) entry which is preliminary data.</text>
</comment>
<name>A0A397VZS5_9GLOM</name>
<keyword evidence="2" id="KW-1185">Reference proteome</keyword>
<gene>
    <name evidence="1" type="ORF">C2G38_2030980</name>
</gene>
<dbReference type="EMBL" id="QKWP01000171">
    <property type="protein sequence ID" value="RIB25523.1"/>
    <property type="molecule type" value="Genomic_DNA"/>
</dbReference>
<accession>A0A397VZS5</accession>
<dbReference type="AlphaFoldDB" id="A0A397VZS5"/>